<dbReference type="RefSeq" id="WP_136878183.1">
    <property type="nucleotide sequence ID" value="NZ_SWBO01000012.1"/>
</dbReference>
<dbReference type="InterPro" id="IPR002716">
    <property type="entry name" value="PIN_dom"/>
</dbReference>
<comment type="caution">
    <text evidence="2">The sequence shown here is derived from an EMBL/GenBank/DDBJ whole genome shotgun (WGS) entry which is preliminary data.</text>
</comment>
<dbReference type="PANTHER" id="PTHR36173">
    <property type="entry name" value="RIBONUCLEASE VAPC16-RELATED"/>
    <property type="match status" value="1"/>
</dbReference>
<gene>
    <name evidence="2" type="ORF">FA045_16465</name>
</gene>
<dbReference type="OrthoDB" id="9798990at2"/>
<sequence length="132" mass="15186">MIYLLDTHVLIWAISDPSKLSKKVKELLEDTKNKILVSSLSLWEISLKFSLNKLDLGGMAPQDFPDHILKIGFDVVPISASETSTFHFLKSDFHRDPFDRMLIWQAIKQNVVLISKDERVAKYKESGLKVVW</sequence>
<accession>A0A4U1BWM8</accession>
<protein>
    <submittedName>
        <fullName evidence="2">Type II toxin-antitoxin system VapC family toxin</fullName>
    </submittedName>
</protein>
<dbReference type="InterPro" id="IPR052919">
    <property type="entry name" value="TA_system_RNase"/>
</dbReference>
<dbReference type="CDD" id="cd09872">
    <property type="entry name" value="PIN_Sll0205-like"/>
    <property type="match status" value="1"/>
</dbReference>
<reference evidence="2 3" key="1">
    <citation type="submission" date="2019-04" db="EMBL/GenBank/DDBJ databases">
        <title>Pedobacter sp. AR-2-6 sp. nov., isolated from Arctic soil.</title>
        <authorList>
            <person name="Dahal R.H."/>
            <person name="Kim D.-U."/>
        </authorList>
    </citation>
    <scope>NUCLEOTIDE SEQUENCE [LARGE SCALE GENOMIC DNA]</scope>
    <source>
        <strain evidence="2 3">AR-2-6</strain>
    </source>
</reference>
<dbReference type="SUPFAM" id="SSF88723">
    <property type="entry name" value="PIN domain-like"/>
    <property type="match status" value="1"/>
</dbReference>
<dbReference type="InterPro" id="IPR029060">
    <property type="entry name" value="PIN-like_dom_sf"/>
</dbReference>
<dbReference type="InterPro" id="IPR041705">
    <property type="entry name" value="PIN_Sll0205"/>
</dbReference>
<organism evidence="2 3">
    <name type="scientific">Pedobacter cryotolerans</name>
    <dbReference type="NCBI Taxonomy" id="2571270"/>
    <lineage>
        <taxon>Bacteria</taxon>
        <taxon>Pseudomonadati</taxon>
        <taxon>Bacteroidota</taxon>
        <taxon>Sphingobacteriia</taxon>
        <taxon>Sphingobacteriales</taxon>
        <taxon>Sphingobacteriaceae</taxon>
        <taxon>Pedobacter</taxon>
    </lineage>
</organism>
<name>A0A4U1BWM8_9SPHI</name>
<evidence type="ECO:0000259" key="1">
    <source>
        <dbReference type="Pfam" id="PF01850"/>
    </source>
</evidence>
<proteinExistence type="predicted"/>
<dbReference type="EMBL" id="SWBO01000012">
    <property type="protein sequence ID" value="TKB97345.1"/>
    <property type="molecule type" value="Genomic_DNA"/>
</dbReference>
<dbReference type="Gene3D" id="3.40.50.1010">
    <property type="entry name" value="5'-nuclease"/>
    <property type="match status" value="1"/>
</dbReference>
<dbReference type="Proteomes" id="UP000310477">
    <property type="component" value="Unassembled WGS sequence"/>
</dbReference>
<dbReference type="PANTHER" id="PTHR36173:SF2">
    <property type="entry name" value="RIBONUCLEASE VAPC16"/>
    <property type="match status" value="1"/>
</dbReference>
<feature type="domain" description="PIN" evidence="1">
    <location>
        <begin position="3"/>
        <end position="124"/>
    </location>
</feature>
<keyword evidence="3" id="KW-1185">Reference proteome</keyword>
<dbReference type="AlphaFoldDB" id="A0A4U1BWM8"/>
<dbReference type="Pfam" id="PF01850">
    <property type="entry name" value="PIN"/>
    <property type="match status" value="1"/>
</dbReference>
<evidence type="ECO:0000313" key="3">
    <source>
        <dbReference type="Proteomes" id="UP000310477"/>
    </source>
</evidence>
<evidence type="ECO:0000313" key="2">
    <source>
        <dbReference type="EMBL" id="TKB97345.1"/>
    </source>
</evidence>